<organism evidence="1 2">
    <name type="scientific">Limnofasciculus baicalensis BBK-W-15</name>
    <dbReference type="NCBI Taxonomy" id="2699891"/>
    <lineage>
        <taxon>Bacteria</taxon>
        <taxon>Bacillati</taxon>
        <taxon>Cyanobacteriota</taxon>
        <taxon>Cyanophyceae</taxon>
        <taxon>Coleofasciculales</taxon>
        <taxon>Coleofasciculaceae</taxon>
        <taxon>Limnofasciculus</taxon>
        <taxon>Limnofasciculus baicalensis</taxon>
    </lineage>
</organism>
<dbReference type="EMBL" id="JAMZMM010000476">
    <property type="protein sequence ID" value="MCP2732095.1"/>
    <property type="molecule type" value="Genomic_DNA"/>
</dbReference>
<keyword evidence="2" id="KW-1185">Reference proteome</keyword>
<sequence length="104" mass="11495">MHSVKIPTSDSYQEYLIDSLQNAAEAAAYIETILEVTDPEPELLLSALKDIIEARSKTNSLSQEAQINWAKLDSILLKSGGAEIYSLVRLLEALGWQMTITVKS</sequence>
<protein>
    <submittedName>
        <fullName evidence="1">Transcriptional regulator</fullName>
    </submittedName>
</protein>
<comment type="caution">
    <text evidence="1">The sequence shown here is derived from an EMBL/GenBank/DDBJ whole genome shotgun (WGS) entry which is preliminary data.</text>
</comment>
<accession>A0AAE3GWQ2</accession>
<dbReference type="Proteomes" id="UP001204953">
    <property type="component" value="Unassembled WGS sequence"/>
</dbReference>
<evidence type="ECO:0000313" key="2">
    <source>
        <dbReference type="Proteomes" id="UP001204953"/>
    </source>
</evidence>
<name>A0AAE3GWQ2_9CYAN</name>
<dbReference type="AlphaFoldDB" id="A0AAE3GWQ2"/>
<gene>
    <name evidence="1" type="ORF">NJ959_27065</name>
</gene>
<evidence type="ECO:0000313" key="1">
    <source>
        <dbReference type="EMBL" id="MCP2732095.1"/>
    </source>
</evidence>
<proteinExistence type="predicted"/>
<dbReference type="RefSeq" id="WP_254014823.1">
    <property type="nucleotide sequence ID" value="NZ_JAMZMM010000476.1"/>
</dbReference>
<reference evidence="1" key="1">
    <citation type="submission" date="2022-06" db="EMBL/GenBank/DDBJ databases">
        <title>New cyanobacteria of genus Symplocastrum in benthos of Lake Baikal.</title>
        <authorList>
            <person name="Sorokovikova E."/>
            <person name="Tikhonova I."/>
            <person name="Krasnopeev A."/>
            <person name="Evseev P."/>
            <person name="Gladkikh A."/>
            <person name="Belykh O."/>
        </authorList>
    </citation>
    <scope>NUCLEOTIDE SEQUENCE</scope>
    <source>
        <strain evidence="1">BBK-W-15</strain>
    </source>
</reference>